<dbReference type="GO" id="GO:0022857">
    <property type="term" value="F:transmembrane transporter activity"/>
    <property type="evidence" value="ECO:0007669"/>
    <property type="project" value="InterPro"/>
</dbReference>
<feature type="transmembrane region" description="Helical" evidence="6">
    <location>
        <begin position="263"/>
        <end position="289"/>
    </location>
</feature>
<feature type="transmembrane region" description="Helical" evidence="6">
    <location>
        <begin position="210"/>
        <end position="230"/>
    </location>
</feature>
<name>A0A5P6P5Z6_9BRAD</name>
<dbReference type="InterPro" id="IPR050495">
    <property type="entry name" value="ATG22/LtaA_families"/>
</dbReference>
<dbReference type="Pfam" id="PF11700">
    <property type="entry name" value="ATG22"/>
    <property type="match status" value="1"/>
</dbReference>
<accession>A0A5P6P5Z6</accession>
<dbReference type="SUPFAM" id="SSF103473">
    <property type="entry name" value="MFS general substrate transporter"/>
    <property type="match status" value="1"/>
</dbReference>
<evidence type="ECO:0000256" key="1">
    <source>
        <dbReference type="ARBA" id="ARBA00004127"/>
    </source>
</evidence>
<evidence type="ECO:0000259" key="7">
    <source>
        <dbReference type="PROSITE" id="PS50850"/>
    </source>
</evidence>
<feature type="transmembrane region" description="Helical" evidence="6">
    <location>
        <begin position="119"/>
        <end position="141"/>
    </location>
</feature>
<gene>
    <name evidence="8" type="ORF">F8237_15695</name>
</gene>
<dbReference type="GO" id="GO:0012505">
    <property type="term" value="C:endomembrane system"/>
    <property type="evidence" value="ECO:0007669"/>
    <property type="project" value="UniProtKB-SubCell"/>
</dbReference>
<dbReference type="InterPro" id="IPR036259">
    <property type="entry name" value="MFS_trans_sf"/>
</dbReference>
<evidence type="ECO:0000313" key="8">
    <source>
        <dbReference type="EMBL" id="QFI73720.1"/>
    </source>
</evidence>
<proteinExistence type="predicted"/>
<evidence type="ECO:0000313" key="9">
    <source>
        <dbReference type="Proteomes" id="UP000325641"/>
    </source>
</evidence>
<keyword evidence="4 6" id="KW-1133">Transmembrane helix</keyword>
<dbReference type="AlphaFoldDB" id="A0A5P6P5Z6"/>
<reference evidence="9" key="1">
    <citation type="submission" date="2019-10" db="EMBL/GenBank/DDBJ databases">
        <title>Complete Genome Sequence of Bradyrhizobium betae type strain PL7HG1T.</title>
        <authorList>
            <person name="Bromfield E.S.P."/>
            <person name="Cloutier S."/>
        </authorList>
    </citation>
    <scope>NUCLEOTIDE SEQUENCE [LARGE SCALE GENOMIC DNA]</scope>
    <source>
        <strain evidence="9">PL7HG1</strain>
    </source>
</reference>
<sequence length="462" mass="48523">MTTIAPDARMTGVQRTYPPRAAVVSWIFFDWAAQPYFTLITTFVFAPYFATSIAPDPATGQSLWGFAMAAAGLAIALMSPVLGAIADASGRRKPWIAGFGVLLVLAACTLWIGKPGDPSIIPPLLTAVALASVGAEFATVFNNAMMPTLVPPERIGRLSGTGWATGYIGGIVSLIIVLGFLAANPETGRTLLGFKPLFGLDPVSHQGDRIVGPLTGLWFIIFVTPLFLFTPDYPAKRPVREALRAGLSELKQSIRSLPKQKSLAAFLLANMIYTDGLVSLFAFGGIYAAGTFGWHTIQIGTFGIMLAIAGTFGAWLGGKLDDSLGPRRVITGSLLLLLLAVAAILLVDKDSVLFVAVAPPQPGAPLFSSAAERAYLVLGCLIGAAGGPLQAASRTLLIRLAPKDRIAQYFGLFALTGKVTSFIGPLLIGMITAVTASQKAGMAVLVVFFVAGLGLLMRVKAE</sequence>
<dbReference type="RefSeq" id="WP_151645967.1">
    <property type="nucleotide sequence ID" value="NZ_CP044543.1"/>
</dbReference>
<dbReference type="Gene3D" id="1.20.1250.20">
    <property type="entry name" value="MFS general substrate transporter like domains"/>
    <property type="match status" value="1"/>
</dbReference>
<evidence type="ECO:0000256" key="4">
    <source>
        <dbReference type="ARBA" id="ARBA00022989"/>
    </source>
</evidence>
<feature type="transmembrane region" description="Helical" evidence="6">
    <location>
        <begin position="295"/>
        <end position="317"/>
    </location>
</feature>
<evidence type="ECO:0000256" key="2">
    <source>
        <dbReference type="ARBA" id="ARBA00022448"/>
    </source>
</evidence>
<dbReference type="InterPro" id="IPR020846">
    <property type="entry name" value="MFS_dom"/>
</dbReference>
<evidence type="ECO:0000256" key="6">
    <source>
        <dbReference type="SAM" id="Phobius"/>
    </source>
</evidence>
<protein>
    <submittedName>
        <fullName evidence="8">MFS transporter</fullName>
    </submittedName>
</protein>
<comment type="subcellular location">
    <subcellularLocation>
        <location evidence="1">Endomembrane system</location>
        <topology evidence="1">Multi-pass membrane protein</topology>
    </subcellularLocation>
</comment>
<feature type="transmembrane region" description="Helical" evidence="6">
    <location>
        <begin position="409"/>
        <end position="434"/>
    </location>
</feature>
<feature type="transmembrane region" description="Helical" evidence="6">
    <location>
        <begin position="162"/>
        <end position="183"/>
    </location>
</feature>
<dbReference type="PROSITE" id="PS50850">
    <property type="entry name" value="MFS"/>
    <property type="match status" value="1"/>
</dbReference>
<feature type="transmembrane region" description="Helical" evidence="6">
    <location>
        <begin position="95"/>
        <end position="113"/>
    </location>
</feature>
<feature type="transmembrane region" description="Helical" evidence="6">
    <location>
        <begin position="62"/>
        <end position="83"/>
    </location>
</feature>
<dbReference type="InterPro" id="IPR024671">
    <property type="entry name" value="Atg22-like"/>
</dbReference>
<dbReference type="Proteomes" id="UP000325641">
    <property type="component" value="Chromosome"/>
</dbReference>
<dbReference type="EMBL" id="CP044543">
    <property type="protein sequence ID" value="QFI73720.1"/>
    <property type="molecule type" value="Genomic_DNA"/>
</dbReference>
<keyword evidence="5 6" id="KW-0472">Membrane</keyword>
<dbReference type="PANTHER" id="PTHR23519">
    <property type="entry name" value="AUTOPHAGY-RELATED PROTEIN 22"/>
    <property type="match status" value="1"/>
</dbReference>
<feature type="domain" description="Major facilitator superfamily (MFS) profile" evidence="7">
    <location>
        <begin position="1"/>
        <end position="462"/>
    </location>
</feature>
<evidence type="ECO:0000256" key="3">
    <source>
        <dbReference type="ARBA" id="ARBA00022692"/>
    </source>
</evidence>
<feature type="transmembrane region" description="Helical" evidence="6">
    <location>
        <begin position="21"/>
        <end position="50"/>
    </location>
</feature>
<feature type="transmembrane region" description="Helical" evidence="6">
    <location>
        <begin position="374"/>
        <end position="397"/>
    </location>
</feature>
<organism evidence="8 9">
    <name type="scientific">Bradyrhizobium betae</name>
    <dbReference type="NCBI Taxonomy" id="244734"/>
    <lineage>
        <taxon>Bacteria</taxon>
        <taxon>Pseudomonadati</taxon>
        <taxon>Pseudomonadota</taxon>
        <taxon>Alphaproteobacteria</taxon>
        <taxon>Hyphomicrobiales</taxon>
        <taxon>Nitrobacteraceae</taxon>
        <taxon>Bradyrhizobium</taxon>
    </lineage>
</organism>
<feature type="transmembrane region" description="Helical" evidence="6">
    <location>
        <begin position="329"/>
        <end position="347"/>
    </location>
</feature>
<feature type="transmembrane region" description="Helical" evidence="6">
    <location>
        <begin position="440"/>
        <end position="459"/>
    </location>
</feature>
<keyword evidence="2" id="KW-0813">Transport</keyword>
<evidence type="ECO:0000256" key="5">
    <source>
        <dbReference type="ARBA" id="ARBA00023136"/>
    </source>
</evidence>
<dbReference type="PANTHER" id="PTHR23519:SF1">
    <property type="entry name" value="AUTOPHAGY-RELATED PROTEIN 22"/>
    <property type="match status" value="1"/>
</dbReference>
<keyword evidence="3 6" id="KW-0812">Transmembrane</keyword>
<dbReference type="KEGG" id="bbet:F8237_15695"/>
<dbReference type="OrthoDB" id="9768783at2"/>